<evidence type="ECO:0000256" key="2">
    <source>
        <dbReference type="ARBA" id="ARBA00022692"/>
    </source>
</evidence>
<dbReference type="RefSeq" id="WP_152888948.1">
    <property type="nucleotide sequence ID" value="NZ_WHJC01000067.1"/>
</dbReference>
<keyword evidence="3 6" id="KW-1133">Transmembrane helix</keyword>
<dbReference type="OrthoDB" id="9811483at2"/>
<reference evidence="8 9" key="1">
    <citation type="submission" date="2019-10" db="EMBL/GenBank/DDBJ databases">
        <title>The Genome Sequence of Clostridium tarantellae Isolated from Fish Brain.</title>
        <authorList>
            <person name="Bano L."/>
            <person name="Kiel M."/>
            <person name="Sales G."/>
            <person name="Doxey A.C."/>
            <person name="Mansfield M.J."/>
            <person name="Schiavone M."/>
            <person name="Rossetto O."/>
            <person name="Pirazzini M."/>
            <person name="Dobrindt U."/>
            <person name="Montecucco C."/>
        </authorList>
    </citation>
    <scope>NUCLEOTIDE SEQUENCE [LARGE SCALE GENOMIC DNA]</scope>
    <source>
        <strain evidence="8 9">DSM 3997</strain>
    </source>
</reference>
<organism evidence="8 9">
    <name type="scientific">Clostridium tarantellae</name>
    <dbReference type="NCBI Taxonomy" id="39493"/>
    <lineage>
        <taxon>Bacteria</taxon>
        <taxon>Bacillati</taxon>
        <taxon>Bacillota</taxon>
        <taxon>Clostridia</taxon>
        <taxon>Eubacteriales</taxon>
        <taxon>Clostridiaceae</taxon>
        <taxon>Clostridium</taxon>
    </lineage>
</organism>
<dbReference type="InterPro" id="IPR013525">
    <property type="entry name" value="ABC2_TM"/>
</dbReference>
<feature type="transmembrane region" description="Helical" evidence="6">
    <location>
        <begin position="21"/>
        <end position="38"/>
    </location>
</feature>
<keyword evidence="9" id="KW-1185">Reference proteome</keyword>
<feature type="domain" description="ABC-2 type transporter transmembrane" evidence="7">
    <location>
        <begin position="27"/>
        <end position="230"/>
    </location>
</feature>
<sequence>MKSIFLIFKRDIKSMVKHPGALLIIIGICLIPSLYAWLNIKASWNIYGNTGELPVAVVNNDLGASMNGQNINVGSEVVKQLKDNHEIGWKFVNEKQGTMGVVSGKYYALIEIPEDFSKDLASLISDNPVKPEIIYKVNTKANAVAGEITEVAANTLVGQITTNFVQVVNEKAFSYLNVFGDNMNKNKEELKQLKNSIINTNKNMNFILETLQWVNSNSINLNEYLKDIKSTLPYVNSGIENLQNNAGNIELLVKNTKNTLNTSFNNLNLNLNNSLKQSQNINELINVLYSEQSNKTKQEQEAIFSQIKSKIDSISSSLEAYENFLAKINEKINNKNISKVLKDLNNIKSSINKEKNDLKNLQNETNKVKEINKNLVETIKSDSKDTLNKINNTILQYNSYLKPELNSIADNLIKATNEASEIIGSTKNLTNEINDLLNVATQGTDLASTSSDNLIRTLNQFKGVLGELSNKLENINNNELTQIITILQANPEFMGDFIANPFNLKQEAIYPIPNYGAGMTPIYSVLALWVGALMLTSILSTDVVDFPGSENLSIRQKYFGKMITFIFLALIQGLIVSVGDKLILKVYTVNAPLMILFALACSFTFSIIVYTLVSLFGNIGKALAIVCLVIQIAGCGGTYPIQIDPKFFRVMQPFFPFTYGVGGFREAIAGPLFSSVALDFISLFLFIIVFLLLGALLKKPLDKIKKKYHAKFEEAGISEE</sequence>
<feature type="transmembrane region" description="Helical" evidence="6">
    <location>
        <begin position="680"/>
        <end position="697"/>
    </location>
</feature>
<evidence type="ECO:0000256" key="5">
    <source>
        <dbReference type="SAM" id="Coils"/>
    </source>
</evidence>
<dbReference type="InterPro" id="IPR017500">
    <property type="entry name" value="Phage_infect_YhgE_N"/>
</dbReference>
<evidence type="ECO:0000256" key="4">
    <source>
        <dbReference type="ARBA" id="ARBA00023136"/>
    </source>
</evidence>
<feature type="transmembrane region" description="Helical" evidence="6">
    <location>
        <begin position="622"/>
        <end position="641"/>
    </location>
</feature>
<dbReference type="EMBL" id="WHJC01000067">
    <property type="protein sequence ID" value="MPQ43433.1"/>
    <property type="molecule type" value="Genomic_DNA"/>
</dbReference>
<feature type="coiled-coil region" evidence="5">
    <location>
        <begin position="341"/>
        <end position="381"/>
    </location>
</feature>
<dbReference type="NCBIfam" id="TIGR03061">
    <property type="entry name" value="pip_yhgE_Nterm"/>
    <property type="match status" value="1"/>
</dbReference>
<evidence type="ECO:0000313" key="9">
    <source>
        <dbReference type="Proteomes" id="UP000430345"/>
    </source>
</evidence>
<protein>
    <submittedName>
        <fullName evidence="8">YhgE/Pip domain-containing protein</fullName>
    </submittedName>
</protein>
<feature type="transmembrane region" description="Helical" evidence="6">
    <location>
        <begin position="558"/>
        <end position="579"/>
    </location>
</feature>
<comment type="caution">
    <text evidence="8">The sequence shown here is derived from an EMBL/GenBank/DDBJ whole genome shotgun (WGS) entry which is preliminary data.</text>
</comment>
<keyword evidence="2 6" id="KW-0812">Transmembrane</keyword>
<evidence type="ECO:0000256" key="6">
    <source>
        <dbReference type="SAM" id="Phobius"/>
    </source>
</evidence>
<evidence type="ECO:0000313" key="8">
    <source>
        <dbReference type="EMBL" id="MPQ43433.1"/>
    </source>
</evidence>
<dbReference type="InterPro" id="IPR017501">
    <property type="entry name" value="Phage_infect_YhgE_C"/>
</dbReference>
<dbReference type="GO" id="GO:0016020">
    <property type="term" value="C:membrane"/>
    <property type="evidence" value="ECO:0007669"/>
    <property type="project" value="UniProtKB-SubCell"/>
</dbReference>
<feature type="transmembrane region" description="Helical" evidence="6">
    <location>
        <begin position="591"/>
        <end position="615"/>
    </location>
</feature>
<name>A0A6I1ML15_9CLOT</name>
<gene>
    <name evidence="8" type="ORF">GBZ86_06630</name>
</gene>
<accession>A0A6I1ML15</accession>
<dbReference type="InterPro" id="IPR051328">
    <property type="entry name" value="T7SS_ABC-Transporter"/>
</dbReference>
<dbReference type="Proteomes" id="UP000430345">
    <property type="component" value="Unassembled WGS sequence"/>
</dbReference>
<dbReference type="NCBIfam" id="TIGR03062">
    <property type="entry name" value="pip_yhgE_Cterm"/>
    <property type="match status" value="1"/>
</dbReference>
<dbReference type="PANTHER" id="PTHR43077:SF10">
    <property type="entry name" value="TRANSPORT PERMEASE PROTEIN"/>
    <property type="match status" value="1"/>
</dbReference>
<dbReference type="AlphaFoldDB" id="A0A6I1ML15"/>
<keyword evidence="5" id="KW-0175">Coiled coil</keyword>
<dbReference type="PANTHER" id="PTHR43077">
    <property type="entry name" value="TRANSPORT PERMEASE YVFS-RELATED"/>
    <property type="match status" value="1"/>
</dbReference>
<evidence type="ECO:0000256" key="1">
    <source>
        <dbReference type="ARBA" id="ARBA00004141"/>
    </source>
</evidence>
<keyword evidence="4 6" id="KW-0472">Membrane</keyword>
<dbReference type="GO" id="GO:0140359">
    <property type="term" value="F:ABC-type transporter activity"/>
    <property type="evidence" value="ECO:0007669"/>
    <property type="project" value="InterPro"/>
</dbReference>
<feature type="transmembrane region" description="Helical" evidence="6">
    <location>
        <begin position="522"/>
        <end position="546"/>
    </location>
</feature>
<evidence type="ECO:0000256" key="3">
    <source>
        <dbReference type="ARBA" id="ARBA00022989"/>
    </source>
</evidence>
<dbReference type="Pfam" id="PF12698">
    <property type="entry name" value="ABC2_membrane_3"/>
    <property type="match status" value="1"/>
</dbReference>
<comment type="subcellular location">
    <subcellularLocation>
        <location evidence="1">Membrane</location>
        <topology evidence="1">Multi-pass membrane protein</topology>
    </subcellularLocation>
</comment>
<proteinExistence type="predicted"/>
<evidence type="ECO:0000259" key="7">
    <source>
        <dbReference type="Pfam" id="PF12698"/>
    </source>
</evidence>
<dbReference type="Gene3D" id="3.40.1710.10">
    <property type="entry name" value="abc type-2 transporter like domain"/>
    <property type="match status" value="1"/>
</dbReference>